<keyword evidence="1" id="KW-0378">Hydrolase</keyword>
<keyword evidence="1" id="KW-0234">DNA repair</keyword>
<comment type="cofactor">
    <cofactor evidence="1">
        <name>Mg(2+)</name>
        <dbReference type="ChEBI" id="CHEBI:18420"/>
    </cofactor>
</comment>
<evidence type="ECO:0000313" key="4">
    <source>
        <dbReference type="Proteomes" id="UP000499080"/>
    </source>
</evidence>
<organism evidence="3 4">
    <name type="scientific">Araneus ventricosus</name>
    <name type="common">Orbweaver spider</name>
    <name type="synonym">Epeira ventricosa</name>
    <dbReference type="NCBI Taxonomy" id="182803"/>
    <lineage>
        <taxon>Eukaryota</taxon>
        <taxon>Metazoa</taxon>
        <taxon>Ecdysozoa</taxon>
        <taxon>Arthropoda</taxon>
        <taxon>Chelicerata</taxon>
        <taxon>Arachnida</taxon>
        <taxon>Araneae</taxon>
        <taxon>Araneomorphae</taxon>
        <taxon>Entelegynae</taxon>
        <taxon>Araneoidea</taxon>
        <taxon>Araneidae</taxon>
        <taxon>Araneus</taxon>
    </lineage>
</organism>
<feature type="domain" description="DNA helicase Pif1-like DEAD-box helicase" evidence="2">
    <location>
        <begin position="105"/>
        <end position="197"/>
    </location>
</feature>
<name>A0A4Y2TD26_ARAVE</name>
<protein>
    <recommendedName>
        <fullName evidence="1">ATP-dependent DNA helicase</fullName>
        <ecNumber evidence="1">5.6.2.3</ecNumber>
    </recommendedName>
</protein>
<dbReference type="GO" id="GO:0005524">
    <property type="term" value="F:ATP binding"/>
    <property type="evidence" value="ECO:0007669"/>
    <property type="project" value="UniProtKB-KW"/>
</dbReference>
<dbReference type="SUPFAM" id="SSF52540">
    <property type="entry name" value="P-loop containing nucleoside triphosphate hydrolases"/>
    <property type="match status" value="1"/>
</dbReference>
<dbReference type="EC" id="5.6.2.3" evidence="1"/>
<dbReference type="GO" id="GO:0006281">
    <property type="term" value="P:DNA repair"/>
    <property type="evidence" value="ECO:0007669"/>
    <property type="project" value="UniProtKB-KW"/>
</dbReference>
<dbReference type="PANTHER" id="PTHR10492">
    <property type="match status" value="1"/>
</dbReference>
<dbReference type="GO" id="GO:0016887">
    <property type="term" value="F:ATP hydrolysis activity"/>
    <property type="evidence" value="ECO:0007669"/>
    <property type="project" value="RHEA"/>
</dbReference>
<comment type="similarity">
    <text evidence="1">Belongs to the helicase family.</text>
</comment>
<evidence type="ECO:0000259" key="2">
    <source>
        <dbReference type="Pfam" id="PF05970"/>
    </source>
</evidence>
<dbReference type="InterPro" id="IPR010285">
    <property type="entry name" value="DNA_helicase_pif1-like_DEAD"/>
</dbReference>
<dbReference type="GO" id="GO:0000723">
    <property type="term" value="P:telomere maintenance"/>
    <property type="evidence" value="ECO:0007669"/>
    <property type="project" value="InterPro"/>
</dbReference>
<evidence type="ECO:0000256" key="1">
    <source>
        <dbReference type="RuleBase" id="RU363044"/>
    </source>
</evidence>
<dbReference type="Proteomes" id="UP000499080">
    <property type="component" value="Unassembled WGS sequence"/>
</dbReference>
<dbReference type="GO" id="GO:0006310">
    <property type="term" value="P:DNA recombination"/>
    <property type="evidence" value="ECO:0007669"/>
    <property type="project" value="UniProtKB-KW"/>
</dbReference>
<dbReference type="Gene3D" id="3.40.50.300">
    <property type="entry name" value="P-loop containing nucleotide triphosphate hydrolases"/>
    <property type="match status" value="1"/>
</dbReference>
<gene>
    <name evidence="3" type="ORF">AVEN_19207_1</name>
</gene>
<keyword evidence="1" id="KW-0233">DNA recombination</keyword>
<keyword evidence="1" id="KW-0067">ATP-binding</keyword>
<dbReference type="OrthoDB" id="6429883at2759"/>
<proteinExistence type="inferred from homology"/>
<evidence type="ECO:0000313" key="3">
    <source>
        <dbReference type="EMBL" id="GBN97890.1"/>
    </source>
</evidence>
<keyword evidence="4" id="KW-1185">Reference proteome</keyword>
<keyword evidence="1" id="KW-0227">DNA damage</keyword>
<dbReference type="InterPro" id="IPR027417">
    <property type="entry name" value="P-loop_NTPase"/>
</dbReference>
<comment type="catalytic activity">
    <reaction evidence="1">
        <text>ATP + H2O = ADP + phosphate + H(+)</text>
        <dbReference type="Rhea" id="RHEA:13065"/>
        <dbReference type="ChEBI" id="CHEBI:15377"/>
        <dbReference type="ChEBI" id="CHEBI:15378"/>
        <dbReference type="ChEBI" id="CHEBI:30616"/>
        <dbReference type="ChEBI" id="CHEBI:43474"/>
        <dbReference type="ChEBI" id="CHEBI:456216"/>
        <dbReference type="EC" id="5.6.2.3"/>
    </reaction>
</comment>
<keyword evidence="1" id="KW-0547">Nucleotide-binding</keyword>
<comment type="caution">
    <text evidence="3">The sequence shown here is derived from an EMBL/GenBank/DDBJ whole genome shotgun (WGS) entry which is preliminary data.</text>
</comment>
<reference evidence="3 4" key="1">
    <citation type="journal article" date="2019" name="Sci. Rep.">
        <title>Orb-weaving spider Araneus ventricosus genome elucidates the spidroin gene catalogue.</title>
        <authorList>
            <person name="Kono N."/>
            <person name="Nakamura H."/>
            <person name="Ohtoshi R."/>
            <person name="Moran D.A.P."/>
            <person name="Shinohara A."/>
            <person name="Yoshida Y."/>
            <person name="Fujiwara M."/>
            <person name="Mori M."/>
            <person name="Tomita M."/>
            <person name="Arakawa K."/>
        </authorList>
    </citation>
    <scope>NUCLEOTIDE SEQUENCE [LARGE SCALE GENOMIC DNA]</scope>
</reference>
<dbReference type="GO" id="GO:0043139">
    <property type="term" value="F:5'-3' DNA helicase activity"/>
    <property type="evidence" value="ECO:0007669"/>
    <property type="project" value="UniProtKB-EC"/>
</dbReference>
<accession>A0A4Y2TD26</accession>
<dbReference type="AlphaFoldDB" id="A0A4Y2TD26"/>
<dbReference type="Pfam" id="PF05970">
    <property type="entry name" value="PIF1"/>
    <property type="match status" value="1"/>
</dbReference>
<dbReference type="EMBL" id="BGPR01027420">
    <property type="protein sequence ID" value="GBN97890.1"/>
    <property type="molecule type" value="Genomic_DNA"/>
</dbReference>
<keyword evidence="1" id="KW-0347">Helicase</keyword>
<sequence length="198" mass="22348">MLQTYSMSSPEQLWMNHKENLSEDILHQTRILQQNMDLDYCDIFNRALIDIDDTIVSLGGSDLKSFEFPQANRNRDSVLPSEECIERNYDTDVLTTYVEENEPKMVEDQKEAFDKIAKAVFDRCSGIFLDAPGGAGKTFQINFLLAKVGQRNEISPAVASSGITTTLLTKERTAHMAFRLPLNQADMDTPTCNISRNS</sequence>